<gene>
    <name evidence="9" type="ORF">BN9_028040</name>
</gene>
<sequence>MNSNSDKIHSFRSNALQIVCTVYHNTAQELAMAPIRHHINEHAVVGVNDMVLLTDVSEAGILKNLKHRHASDIIYTYIGQVLVVLNPYKWLNIYDDTTLKRYVHQNRIDVPPHVFSISEDAYRMMLLEKDHQCIIISGESGAGKTEASKQIQNYIATISQSGTGIDKIKRVFLESNPLLEAFGNAKTGRNNNSSRFGKFFELFFDEMGQPQGGKVTNYLLEKSRIIKPRKEERNFHIFYQILRGLPQNSSFTEKLGLSGTTKKPHHFKNLNISECYDIDGVDDQKEFDDTMKAMQHVGMKKRQIELVIQACVAILHLGNVDFRDETIQDAEGSAIKSTDPLITCCKLL</sequence>
<keyword evidence="10" id="KW-1185">Reference proteome</keyword>
<dbReference type="GO" id="GO:0016459">
    <property type="term" value="C:myosin complex"/>
    <property type="evidence" value="ECO:0007669"/>
    <property type="project" value="UniProtKB-KW"/>
</dbReference>
<comment type="caution">
    <text evidence="7">Lacks conserved residue(s) required for the propagation of feature annotation.</text>
</comment>
<dbReference type="STRING" id="65357.A0A024G6T0"/>
<dbReference type="GO" id="GO:0000146">
    <property type="term" value="F:microfilament motor activity"/>
    <property type="evidence" value="ECO:0007669"/>
    <property type="project" value="TreeGrafter"/>
</dbReference>
<dbReference type="FunFam" id="3.40.850.10:FF:000101">
    <property type="entry name" value="Slow myosin heavy chain 2"/>
    <property type="match status" value="1"/>
</dbReference>
<keyword evidence="6 7" id="KW-0009">Actin-binding</keyword>
<dbReference type="Proteomes" id="UP000053237">
    <property type="component" value="Unassembled WGS sequence"/>
</dbReference>
<dbReference type="FunFam" id="1.10.10.820:FF:000001">
    <property type="entry name" value="Myosin heavy chain"/>
    <property type="match status" value="1"/>
</dbReference>
<evidence type="ECO:0000256" key="4">
    <source>
        <dbReference type="ARBA" id="ARBA00023123"/>
    </source>
</evidence>
<dbReference type="Pfam" id="PF00063">
    <property type="entry name" value="Myosin_head"/>
    <property type="match status" value="1"/>
</dbReference>
<dbReference type="GO" id="GO:0005737">
    <property type="term" value="C:cytoplasm"/>
    <property type="evidence" value="ECO:0007669"/>
    <property type="project" value="TreeGrafter"/>
</dbReference>
<keyword evidence="4 7" id="KW-0518">Myosin</keyword>
<dbReference type="Gene3D" id="1.20.120.720">
    <property type="entry name" value="Myosin VI head, motor domain, U50 subdomain"/>
    <property type="match status" value="1"/>
</dbReference>
<evidence type="ECO:0000256" key="1">
    <source>
        <dbReference type="ARBA" id="ARBA00008314"/>
    </source>
</evidence>
<reference evidence="9 10" key="1">
    <citation type="submission" date="2012-05" db="EMBL/GenBank/DDBJ databases">
        <title>Recombination and specialization in a pathogen metapopulation.</title>
        <authorList>
            <person name="Gardiner A."/>
            <person name="Kemen E."/>
            <person name="Schultz-Larsen T."/>
            <person name="MacLean D."/>
            <person name="Van Oosterhout C."/>
            <person name="Jones J.D.G."/>
        </authorList>
    </citation>
    <scope>NUCLEOTIDE SEQUENCE [LARGE SCALE GENOMIC DNA]</scope>
    <source>
        <strain evidence="9 10">Ac Nc2</strain>
    </source>
</reference>
<keyword evidence="2 7" id="KW-0547">Nucleotide-binding</keyword>
<protein>
    <recommendedName>
        <fullName evidence="8">Myosin motor domain-containing protein</fullName>
    </recommendedName>
</protein>
<dbReference type="PANTHER" id="PTHR13140:SF729">
    <property type="entry name" value="UNCONVENTIONAL MYOSIN-IE"/>
    <property type="match status" value="1"/>
</dbReference>
<dbReference type="SUPFAM" id="SSF52540">
    <property type="entry name" value="P-loop containing nucleoside triphosphate hydrolases"/>
    <property type="match status" value="1"/>
</dbReference>
<keyword evidence="3 7" id="KW-0067">ATP-binding</keyword>
<dbReference type="PRINTS" id="PR00193">
    <property type="entry name" value="MYOSINHEAVY"/>
</dbReference>
<dbReference type="Gene3D" id="1.10.10.820">
    <property type="match status" value="1"/>
</dbReference>
<dbReference type="InParanoid" id="A0A024G6T0"/>
<dbReference type="GO" id="GO:0051015">
    <property type="term" value="F:actin filament binding"/>
    <property type="evidence" value="ECO:0007669"/>
    <property type="project" value="TreeGrafter"/>
</dbReference>
<dbReference type="PROSITE" id="PS51456">
    <property type="entry name" value="MYOSIN_MOTOR"/>
    <property type="match status" value="1"/>
</dbReference>
<evidence type="ECO:0000256" key="3">
    <source>
        <dbReference type="ARBA" id="ARBA00022840"/>
    </source>
</evidence>
<evidence type="ECO:0000256" key="7">
    <source>
        <dbReference type="PROSITE-ProRule" id="PRU00782"/>
    </source>
</evidence>
<dbReference type="InterPro" id="IPR036961">
    <property type="entry name" value="Kinesin_motor_dom_sf"/>
</dbReference>
<dbReference type="InterPro" id="IPR001609">
    <property type="entry name" value="Myosin_head_motor_dom-like"/>
</dbReference>
<dbReference type="AlphaFoldDB" id="A0A024G6T0"/>
<proteinExistence type="inferred from homology"/>
<feature type="domain" description="Myosin motor" evidence="8">
    <location>
        <begin position="45"/>
        <end position="348"/>
    </location>
</feature>
<dbReference type="GO" id="GO:0006897">
    <property type="term" value="P:endocytosis"/>
    <property type="evidence" value="ECO:0007669"/>
    <property type="project" value="TreeGrafter"/>
</dbReference>
<dbReference type="SMART" id="SM00242">
    <property type="entry name" value="MYSc"/>
    <property type="match status" value="1"/>
</dbReference>
<accession>A0A024G6T0</accession>
<evidence type="ECO:0000313" key="10">
    <source>
        <dbReference type="Proteomes" id="UP000053237"/>
    </source>
</evidence>
<dbReference type="Gene3D" id="3.40.850.10">
    <property type="entry name" value="Kinesin motor domain"/>
    <property type="match status" value="1"/>
</dbReference>
<comment type="caution">
    <text evidence="9">The sequence shown here is derived from an EMBL/GenBank/DDBJ whole genome shotgun (WGS) entry which is preliminary data.</text>
</comment>
<dbReference type="EMBL" id="CAIX01000028">
    <property type="protein sequence ID" value="CCI42020.1"/>
    <property type="molecule type" value="Genomic_DNA"/>
</dbReference>
<name>A0A024G6T0_9STRA</name>
<dbReference type="GO" id="GO:0005524">
    <property type="term" value="F:ATP binding"/>
    <property type="evidence" value="ECO:0007669"/>
    <property type="project" value="UniProtKB-UniRule"/>
</dbReference>
<evidence type="ECO:0000256" key="5">
    <source>
        <dbReference type="ARBA" id="ARBA00023175"/>
    </source>
</evidence>
<feature type="binding site" evidence="7">
    <location>
        <begin position="138"/>
        <end position="145"/>
    </location>
    <ligand>
        <name>ATP</name>
        <dbReference type="ChEBI" id="CHEBI:30616"/>
    </ligand>
</feature>
<keyword evidence="5 7" id="KW-0505">Motor protein</keyword>
<comment type="similarity">
    <text evidence="1 7">Belongs to the TRAFAC class myosin-kinesin ATPase superfamily. Myosin family.</text>
</comment>
<dbReference type="GO" id="GO:0005886">
    <property type="term" value="C:plasma membrane"/>
    <property type="evidence" value="ECO:0007669"/>
    <property type="project" value="TreeGrafter"/>
</dbReference>
<dbReference type="InterPro" id="IPR027417">
    <property type="entry name" value="P-loop_NTPase"/>
</dbReference>
<evidence type="ECO:0000256" key="2">
    <source>
        <dbReference type="ARBA" id="ARBA00022741"/>
    </source>
</evidence>
<organism evidence="9 10">
    <name type="scientific">Albugo candida</name>
    <dbReference type="NCBI Taxonomy" id="65357"/>
    <lineage>
        <taxon>Eukaryota</taxon>
        <taxon>Sar</taxon>
        <taxon>Stramenopiles</taxon>
        <taxon>Oomycota</taxon>
        <taxon>Peronosporomycetes</taxon>
        <taxon>Albuginales</taxon>
        <taxon>Albuginaceae</taxon>
        <taxon>Albugo</taxon>
    </lineage>
</organism>
<evidence type="ECO:0000256" key="6">
    <source>
        <dbReference type="ARBA" id="ARBA00023203"/>
    </source>
</evidence>
<evidence type="ECO:0000259" key="8">
    <source>
        <dbReference type="PROSITE" id="PS51456"/>
    </source>
</evidence>
<evidence type="ECO:0000313" key="9">
    <source>
        <dbReference type="EMBL" id="CCI42020.1"/>
    </source>
</evidence>
<dbReference type="OrthoDB" id="6108017at2759"/>
<dbReference type="PANTHER" id="PTHR13140">
    <property type="entry name" value="MYOSIN"/>
    <property type="match status" value="1"/>
</dbReference>
<dbReference type="GO" id="GO:0007015">
    <property type="term" value="P:actin filament organization"/>
    <property type="evidence" value="ECO:0007669"/>
    <property type="project" value="TreeGrafter"/>
</dbReference>